<dbReference type="eggNOG" id="KOG1237">
    <property type="taxonomic scope" value="Eukaryota"/>
</dbReference>
<keyword evidence="8" id="KW-1185">Reference proteome</keyword>
<keyword evidence="5 6" id="KW-0472">Membrane</keyword>
<name>A0A0E0DQ42_9ORYZ</name>
<protein>
    <submittedName>
        <fullName evidence="7">Uncharacterized protein</fullName>
    </submittedName>
</protein>
<feature type="transmembrane region" description="Helical" evidence="6">
    <location>
        <begin position="97"/>
        <end position="116"/>
    </location>
</feature>
<dbReference type="SUPFAM" id="SSF103473">
    <property type="entry name" value="MFS general substrate transporter"/>
    <property type="match status" value="1"/>
</dbReference>
<dbReference type="AlphaFoldDB" id="A0A0E0DQ42"/>
<feature type="transmembrane region" description="Helical" evidence="6">
    <location>
        <begin position="450"/>
        <end position="471"/>
    </location>
</feature>
<evidence type="ECO:0000313" key="8">
    <source>
        <dbReference type="Proteomes" id="UP000008021"/>
    </source>
</evidence>
<dbReference type="InterPro" id="IPR036259">
    <property type="entry name" value="MFS_trans_sf"/>
</dbReference>
<feature type="transmembrane region" description="Helical" evidence="6">
    <location>
        <begin position="176"/>
        <end position="194"/>
    </location>
</feature>
<evidence type="ECO:0000256" key="6">
    <source>
        <dbReference type="SAM" id="Phobius"/>
    </source>
</evidence>
<evidence type="ECO:0000256" key="2">
    <source>
        <dbReference type="ARBA" id="ARBA00005982"/>
    </source>
</evidence>
<feature type="transmembrane region" description="Helical" evidence="6">
    <location>
        <begin position="575"/>
        <end position="593"/>
    </location>
</feature>
<keyword evidence="4 6" id="KW-1133">Transmembrane helix</keyword>
<feature type="transmembrane region" description="Helical" evidence="6">
    <location>
        <begin position="214"/>
        <end position="235"/>
    </location>
</feature>
<feature type="transmembrane region" description="Helical" evidence="6">
    <location>
        <begin position="492"/>
        <end position="514"/>
    </location>
</feature>
<accession>A0A0E0DQ42</accession>
<evidence type="ECO:0000256" key="4">
    <source>
        <dbReference type="ARBA" id="ARBA00022989"/>
    </source>
</evidence>
<feature type="transmembrane region" description="Helical" evidence="6">
    <location>
        <begin position="247"/>
        <end position="266"/>
    </location>
</feature>
<evidence type="ECO:0000256" key="5">
    <source>
        <dbReference type="ARBA" id="ARBA00023136"/>
    </source>
</evidence>
<organism evidence="7">
    <name type="scientific">Oryza meridionalis</name>
    <dbReference type="NCBI Taxonomy" id="40149"/>
    <lineage>
        <taxon>Eukaryota</taxon>
        <taxon>Viridiplantae</taxon>
        <taxon>Streptophyta</taxon>
        <taxon>Embryophyta</taxon>
        <taxon>Tracheophyta</taxon>
        <taxon>Spermatophyta</taxon>
        <taxon>Magnoliopsida</taxon>
        <taxon>Liliopsida</taxon>
        <taxon>Poales</taxon>
        <taxon>Poaceae</taxon>
        <taxon>BOP clade</taxon>
        <taxon>Oryzoideae</taxon>
        <taxon>Oryzeae</taxon>
        <taxon>Oryzinae</taxon>
        <taxon>Oryza</taxon>
    </lineage>
</organism>
<sequence>MEEERSRAGGAAVAVDGESLRRAEEGGRKKKGGWITFPFMAVSLLAFGLSSAGAMGNLVVYLVKEYHVPSVDAAQISTIVSGCISVAPVAGAIVADAFFGCFPVVAVAMVFSVLVIKYTSCVRRVVVSCELMTTMRGRAAQALVVFTLTASVRGLRPPACVPGATACEAATAGQMAVLYAGVLLLCVSSAGARFNQATMGADQFDDAADRDVFFNWYFIFFYGSAVLGSTVLVYVQDAVSWELGFGLAAAVAAAGLAALLLGARYYRRPAARGSPFTGIARVVVAAARKRKIDVAAAAASGNLKFYYGPRSGDGDDDGGKPSDDNNFVPSDSFSFLNRAAVITDGDVDAAAPLRPWRVCTVRQVEDLKAVLRILPLWSSSIFLSISIGVQLNFTVLQALAMDRAIGRFHVPAASMVVSSFVAVVVSLGLIDRALLPLWRALTGGRHAPTPLQRIGVGHVLTVLSMAASAAVERRRLATVRAHGEAARNNPAWVSPLPAAWLVLPFALSGAGEAFHFPAQVTLYYQEFPPSLKNTASGMVAMIVALGFYLSTALVDAVRRATAWLPDNMNASRLENLYWLLAVLVTINFGYYLACAKLYKYQNFGK</sequence>
<feature type="transmembrane region" description="Helical" evidence="6">
    <location>
        <begin position="534"/>
        <end position="554"/>
    </location>
</feature>
<reference evidence="7" key="1">
    <citation type="submission" date="2015-04" db="UniProtKB">
        <authorList>
            <consortium name="EnsemblPlants"/>
        </authorList>
    </citation>
    <scope>IDENTIFICATION</scope>
</reference>
<evidence type="ECO:0000256" key="1">
    <source>
        <dbReference type="ARBA" id="ARBA00004141"/>
    </source>
</evidence>
<dbReference type="InterPro" id="IPR000109">
    <property type="entry name" value="POT_fam"/>
</dbReference>
<reference evidence="7" key="2">
    <citation type="submission" date="2018-05" db="EMBL/GenBank/DDBJ databases">
        <title>OmerRS3 (Oryza meridionalis Reference Sequence Version 3).</title>
        <authorList>
            <person name="Zhang J."/>
            <person name="Kudrna D."/>
            <person name="Lee S."/>
            <person name="Talag J."/>
            <person name="Welchert J."/>
            <person name="Wing R.A."/>
        </authorList>
    </citation>
    <scope>NUCLEOTIDE SEQUENCE [LARGE SCALE GENOMIC DNA]</scope>
    <source>
        <strain evidence="7">cv. OR44</strain>
    </source>
</reference>
<dbReference type="FunFam" id="1.20.1250.20:FF:001292">
    <property type="entry name" value="Os01g0960900 protein"/>
    <property type="match status" value="1"/>
</dbReference>
<comment type="similarity">
    <text evidence="2">Belongs to the major facilitator superfamily. Proton-dependent oligopeptide transporter (POT/PTR) (TC 2.A.17) family.</text>
</comment>
<dbReference type="GO" id="GO:0016020">
    <property type="term" value="C:membrane"/>
    <property type="evidence" value="ECO:0007669"/>
    <property type="project" value="UniProtKB-SubCell"/>
</dbReference>
<comment type="subcellular location">
    <subcellularLocation>
        <location evidence="1">Membrane</location>
        <topology evidence="1">Multi-pass membrane protein</topology>
    </subcellularLocation>
</comment>
<dbReference type="EnsemblPlants" id="OMERI05G10950.3">
    <property type="protein sequence ID" value="OMERI05G10950.3"/>
    <property type="gene ID" value="OMERI05G10950"/>
</dbReference>
<dbReference type="Proteomes" id="UP000008021">
    <property type="component" value="Chromosome 5"/>
</dbReference>
<feature type="transmembrane region" description="Helical" evidence="6">
    <location>
        <begin position="37"/>
        <end position="63"/>
    </location>
</feature>
<keyword evidence="3 6" id="KW-0812">Transmembrane</keyword>
<dbReference type="PANTHER" id="PTHR11654">
    <property type="entry name" value="OLIGOPEPTIDE TRANSPORTER-RELATED"/>
    <property type="match status" value="1"/>
</dbReference>
<dbReference type="Pfam" id="PF00854">
    <property type="entry name" value="PTR2"/>
    <property type="match status" value="1"/>
</dbReference>
<dbReference type="Gene3D" id="1.20.1250.20">
    <property type="entry name" value="MFS general substrate transporter like domains"/>
    <property type="match status" value="1"/>
</dbReference>
<dbReference type="Gramene" id="OMERI05G10950.3">
    <property type="protein sequence ID" value="OMERI05G10950.3"/>
    <property type="gene ID" value="OMERI05G10950"/>
</dbReference>
<dbReference type="GO" id="GO:0022857">
    <property type="term" value="F:transmembrane transporter activity"/>
    <property type="evidence" value="ECO:0007669"/>
    <property type="project" value="InterPro"/>
</dbReference>
<proteinExistence type="inferred from homology"/>
<evidence type="ECO:0000256" key="3">
    <source>
        <dbReference type="ARBA" id="ARBA00022692"/>
    </source>
</evidence>
<evidence type="ECO:0000313" key="7">
    <source>
        <dbReference type="EnsemblPlants" id="OMERI05G10950.3"/>
    </source>
</evidence>
<feature type="transmembrane region" description="Helical" evidence="6">
    <location>
        <begin position="408"/>
        <end position="430"/>
    </location>
</feature>